<comment type="caution">
    <text evidence="1">The sequence shown here is derived from an EMBL/GenBank/DDBJ whole genome shotgun (WGS) entry which is preliminary data.</text>
</comment>
<evidence type="ECO:0000313" key="2">
    <source>
        <dbReference type="Proteomes" id="UP000029228"/>
    </source>
</evidence>
<dbReference type="AlphaFoldDB" id="A0A090S8T1"/>
<dbReference type="STRING" id="990268.JCM19235_7118"/>
<dbReference type="GO" id="GO:0003987">
    <property type="term" value="F:acetate-CoA ligase activity"/>
    <property type="evidence" value="ECO:0007669"/>
    <property type="project" value="UniProtKB-EC"/>
</dbReference>
<protein>
    <submittedName>
        <fullName evidence="1">Acetyl-coenzyme A synthetase</fullName>
        <ecNumber evidence="1">6.2.1.1</ecNumber>
    </submittedName>
</protein>
<accession>A0A090S8T1</accession>
<dbReference type="Proteomes" id="UP000029228">
    <property type="component" value="Unassembled WGS sequence"/>
</dbReference>
<sequence length="85" mass="9205">MSEVHVYPVKENIKTNTHADNDTYLSMYQQSVSDLKDSGESTAKSLIGLSHSPKSNTPLLTLAMSTFAGLKMAHSTSQQTVSTDT</sequence>
<name>A0A090S8T1_9VIBR</name>
<keyword evidence="2" id="KW-1185">Reference proteome</keyword>
<reference evidence="1 2" key="1">
    <citation type="submission" date="2014-09" db="EMBL/GenBank/DDBJ databases">
        <title>Vibrio maritimus JCM 19235. (C45) whole genome shotgun sequence.</title>
        <authorList>
            <person name="Sawabe T."/>
            <person name="Meirelles P."/>
            <person name="Nakanishi M."/>
            <person name="Sayaka M."/>
            <person name="Hattori M."/>
            <person name="Ohkuma M."/>
        </authorList>
    </citation>
    <scope>NUCLEOTIDE SEQUENCE [LARGE SCALE GENOMIC DNA]</scope>
    <source>
        <strain evidence="2">JCM19235</strain>
    </source>
</reference>
<dbReference type="EC" id="6.2.1.1" evidence="1"/>
<evidence type="ECO:0000313" key="1">
    <source>
        <dbReference type="EMBL" id="GAL23223.1"/>
    </source>
</evidence>
<organism evidence="1 2">
    <name type="scientific">Vibrio maritimus</name>
    <dbReference type="NCBI Taxonomy" id="990268"/>
    <lineage>
        <taxon>Bacteria</taxon>
        <taxon>Pseudomonadati</taxon>
        <taxon>Pseudomonadota</taxon>
        <taxon>Gammaproteobacteria</taxon>
        <taxon>Vibrionales</taxon>
        <taxon>Vibrionaceae</taxon>
        <taxon>Vibrio</taxon>
    </lineage>
</organism>
<keyword evidence="1" id="KW-0436">Ligase</keyword>
<proteinExistence type="predicted"/>
<dbReference type="EMBL" id="BBMR01000019">
    <property type="protein sequence ID" value="GAL23223.1"/>
    <property type="molecule type" value="Genomic_DNA"/>
</dbReference>
<gene>
    <name evidence="1" type="ORF">JCM19235_7118</name>
</gene>